<dbReference type="AlphaFoldDB" id="G9WNL9"/>
<dbReference type="PANTHER" id="PTHR30435">
    <property type="entry name" value="FLAGELLAR PROTEIN"/>
    <property type="match status" value="1"/>
</dbReference>
<dbReference type="RefSeq" id="WP_009534808.1">
    <property type="nucleotide sequence ID" value="NZ_KE148312.1"/>
</dbReference>
<accession>G9WNL9</accession>
<sequence>MSFLNSFDISASGLSAQRVRMDIAAENIANVDTTRTESGGAYKRKDVVLESFGARSFQQALRNAANGKGFRGQHAGVRVHSIIADDREMKRVYNPNHPDADAQGYVNYPNVDILKETVDSMSATRSYEANVTALNAMKTMAQRALEIGK</sequence>
<evidence type="ECO:0000313" key="9">
    <source>
        <dbReference type="EMBL" id="EHL10756.1"/>
    </source>
</evidence>
<dbReference type="InterPro" id="IPR019776">
    <property type="entry name" value="Flagellar_basal_body_rod_CS"/>
</dbReference>
<protein>
    <recommendedName>
        <fullName evidence="3 6">Flagellar basal-body rod protein FlgC</fullName>
    </recommendedName>
</protein>
<dbReference type="Proteomes" id="UP000018461">
    <property type="component" value="Unassembled WGS sequence"/>
</dbReference>
<keyword evidence="9" id="KW-0966">Cell projection</keyword>
<dbReference type="InterPro" id="IPR001444">
    <property type="entry name" value="Flag_bb_rod_N"/>
</dbReference>
<evidence type="ECO:0000256" key="2">
    <source>
        <dbReference type="ARBA" id="ARBA00009677"/>
    </source>
</evidence>
<proteinExistence type="inferred from homology"/>
<dbReference type="Pfam" id="PF00460">
    <property type="entry name" value="Flg_bb_rod"/>
    <property type="match status" value="1"/>
</dbReference>
<dbReference type="InterPro" id="IPR010930">
    <property type="entry name" value="Flg_bb/hook_C_dom"/>
</dbReference>
<keyword evidence="4 6" id="KW-0975">Bacterial flagellum</keyword>
<comment type="similarity">
    <text evidence="2">Belongs to the flagella basal body rod proteins family.</text>
</comment>
<comment type="subcellular location">
    <subcellularLocation>
        <location evidence="1 6">Bacterial flagellum basal body</location>
    </subcellularLocation>
</comment>
<dbReference type="PANTHER" id="PTHR30435:SF2">
    <property type="entry name" value="FLAGELLAR BASAL-BODY ROD PROTEIN FLGC"/>
    <property type="match status" value="1"/>
</dbReference>
<reference evidence="9" key="1">
    <citation type="submission" date="2011-08" db="EMBL/GenBank/DDBJ databases">
        <authorList>
            <consortium name="The Broad Institute Genome Sequencing Platform"/>
            <person name="Earl A."/>
            <person name="Ward D."/>
            <person name="Feldgarden M."/>
            <person name="Gevers D."/>
            <person name="Sizova M."/>
            <person name="Hazen A."/>
            <person name="Epstein S."/>
            <person name="Young S.K."/>
            <person name="Zeng Q."/>
            <person name="Gargeya S."/>
            <person name="Fitzgerald M."/>
            <person name="Haas B."/>
            <person name="Abouelleil A."/>
            <person name="Alvarado L."/>
            <person name="Arachchi H.M."/>
            <person name="Berlin A."/>
            <person name="Brown A."/>
            <person name="Chapman S.B."/>
            <person name="Chen Z."/>
            <person name="Dunbar C."/>
            <person name="Freedman E."/>
            <person name="Gearin G."/>
            <person name="Gellesch M."/>
            <person name="Goldberg J."/>
            <person name="Griggs A."/>
            <person name="Gujja S."/>
            <person name="Heiman D."/>
            <person name="Howarth C."/>
            <person name="Larson L."/>
            <person name="Lui A."/>
            <person name="MacDonald P.J.P."/>
            <person name="Montmayeur A."/>
            <person name="Murphy C."/>
            <person name="Neiman D."/>
            <person name="Pearson M."/>
            <person name="Priest M."/>
            <person name="Roberts A."/>
            <person name="Saif S."/>
            <person name="Shea T."/>
            <person name="Shenoy N."/>
            <person name="Sisk P."/>
            <person name="Stolte C."/>
            <person name="Sykes S."/>
            <person name="Wortman J."/>
            <person name="Nusbaum C."/>
            <person name="Birren B."/>
        </authorList>
    </citation>
    <scope>NUCLEOTIDE SEQUENCE</scope>
    <source>
        <strain evidence="9">ACB1</strain>
    </source>
</reference>
<keyword evidence="9" id="KW-0969">Cilium</keyword>
<evidence type="ECO:0000256" key="6">
    <source>
        <dbReference type="RuleBase" id="RU362062"/>
    </source>
</evidence>
<dbReference type="HOGENOM" id="CLU_123272_0_0_9"/>
<evidence type="ECO:0000259" key="7">
    <source>
        <dbReference type="Pfam" id="PF00460"/>
    </source>
</evidence>
<dbReference type="Pfam" id="PF06429">
    <property type="entry name" value="Flg_bbr_C"/>
    <property type="match status" value="1"/>
</dbReference>
<evidence type="ECO:0000256" key="4">
    <source>
        <dbReference type="ARBA" id="ARBA00023143"/>
    </source>
</evidence>
<dbReference type="NCBIfam" id="TIGR01395">
    <property type="entry name" value="FlgC"/>
    <property type="match status" value="1"/>
</dbReference>
<dbReference type="InterPro" id="IPR006299">
    <property type="entry name" value="FlgC"/>
</dbReference>
<dbReference type="GO" id="GO:0030694">
    <property type="term" value="C:bacterial-type flagellum basal body, rod"/>
    <property type="evidence" value="ECO:0007669"/>
    <property type="project" value="UniProtKB-UniRule"/>
</dbReference>
<evidence type="ECO:0000256" key="5">
    <source>
        <dbReference type="ARBA" id="ARBA00025933"/>
    </source>
</evidence>
<evidence type="ECO:0000256" key="1">
    <source>
        <dbReference type="ARBA" id="ARBA00004117"/>
    </source>
</evidence>
<comment type="subunit">
    <text evidence="5 6">The basal body constitutes a major portion of the flagellar organelle and consists of four rings (L,P,S, and M) mounted on a central rod. The rod consists of about 26 subunits of FlgG in the distal portion, and FlgB, FlgC and FlgF are thought to build up the proximal portion of the rod with about 6 subunits each.</text>
</comment>
<keyword evidence="10" id="KW-1185">Reference proteome</keyword>
<dbReference type="PATRIC" id="fig|796943.3.peg.1369"/>
<reference evidence="9" key="2">
    <citation type="submission" date="2013-03" db="EMBL/GenBank/DDBJ databases">
        <title>The Genome Sequence of Oribacterium sp. ACB1.</title>
        <authorList>
            <consortium name="The Broad Institute Genomics Platform"/>
            <consortium name="The Broad Institute Genome Sequencing Center for Infectious Disease"/>
            <person name="Earl A."/>
            <person name="Ward D."/>
            <person name="Feldgarden M."/>
            <person name="Gevers D."/>
            <person name="Sizova M."/>
            <person name="Hazen A."/>
            <person name="Epstein S."/>
            <person name="Walker B."/>
            <person name="Young S."/>
            <person name="Zeng Q."/>
            <person name="Gargeya S."/>
            <person name="Fitzgerald M."/>
            <person name="Haas B."/>
            <person name="Abouelleil A."/>
            <person name="Allen A.W."/>
            <person name="Alvarado L."/>
            <person name="Arachchi H.M."/>
            <person name="Berlin A.M."/>
            <person name="Chapman S.B."/>
            <person name="Gainer-Dewar J."/>
            <person name="Goldberg J."/>
            <person name="Griggs A."/>
            <person name="Gujja S."/>
            <person name="Hansen M."/>
            <person name="Howarth C."/>
            <person name="Imamovic A."/>
            <person name="Ireland A."/>
            <person name="Larimer J."/>
            <person name="McCowan C."/>
            <person name="Murphy C."/>
            <person name="Pearson M."/>
            <person name="Poon T.W."/>
            <person name="Priest M."/>
            <person name="Roberts A."/>
            <person name="Saif S."/>
            <person name="Shea T."/>
            <person name="Sisk P."/>
            <person name="Sykes S."/>
            <person name="Wortman J."/>
            <person name="Nusbaum C."/>
            <person name="Birren B."/>
        </authorList>
    </citation>
    <scope>NUCLEOTIDE SEQUENCE [LARGE SCALE GENOMIC DNA]</scope>
    <source>
        <strain evidence="9">ACB1</strain>
    </source>
</reference>
<name>G9WNL9_9FIRM</name>
<evidence type="ECO:0000256" key="3">
    <source>
        <dbReference type="ARBA" id="ARBA00017941"/>
    </source>
</evidence>
<dbReference type="GO" id="GO:0071978">
    <property type="term" value="P:bacterial-type flagellum-dependent swarming motility"/>
    <property type="evidence" value="ECO:0007669"/>
    <property type="project" value="TreeGrafter"/>
</dbReference>
<dbReference type="PROSITE" id="PS00588">
    <property type="entry name" value="FLAGELLA_BB_ROD"/>
    <property type="match status" value="1"/>
</dbReference>
<keyword evidence="9" id="KW-0282">Flagellum</keyword>
<feature type="domain" description="Flagellar basal body rod protein N-terminal" evidence="7">
    <location>
        <begin position="8"/>
        <end position="35"/>
    </location>
</feature>
<dbReference type="STRING" id="796943.HMPREF9625_00952"/>
<gene>
    <name evidence="9" type="ORF">HMPREF9625_00952</name>
</gene>
<evidence type="ECO:0000313" key="10">
    <source>
        <dbReference type="Proteomes" id="UP000018461"/>
    </source>
</evidence>
<comment type="caution">
    <text evidence="9">The sequence shown here is derived from an EMBL/GenBank/DDBJ whole genome shotgun (WGS) entry which is preliminary data.</text>
</comment>
<evidence type="ECO:0000259" key="8">
    <source>
        <dbReference type="Pfam" id="PF06429"/>
    </source>
</evidence>
<feature type="domain" description="Flagellar basal-body/hook protein C-terminal" evidence="8">
    <location>
        <begin position="102"/>
        <end position="146"/>
    </location>
</feature>
<organism evidence="9 10">
    <name type="scientific">Oribacterium parvum ACB1</name>
    <dbReference type="NCBI Taxonomy" id="796943"/>
    <lineage>
        <taxon>Bacteria</taxon>
        <taxon>Bacillati</taxon>
        <taxon>Bacillota</taxon>
        <taxon>Clostridia</taxon>
        <taxon>Lachnospirales</taxon>
        <taxon>Lachnospiraceae</taxon>
        <taxon>Oribacterium</taxon>
    </lineage>
</organism>
<dbReference type="EMBL" id="AFZC02000003">
    <property type="protein sequence ID" value="EHL10756.1"/>
    <property type="molecule type" value="Genomic_DNA"/>
</dbReference>